<evidence type="ECO:0000313" key="3">
    <source>
        <dbReference type="EMBL" id="OAT74841.1"/>
    </source>
</evidence>
<protein>
    <recommendedName>
        <fullName evidence="2">DUF1648 domain-containing protein</fullName>
    </recommendedName>
</protein>
<dbReference type="InterPro" id="IPR012867">
    <property type="entry name" value="DUF1648"/>
</dbReference>
<keyword evidence="1" id="KW-0812">Transmembrane</keyword>
<name>A0A1B7KXQ7_PARTM</name>
<dbReference type="Proteomes" id="UP000078290">
    <property type="component" value="Unassembled WGS sequence"/>
</dbReference>
<feature type="transmembrane region" description="Helical" evidence="1">
    <location>
        <begin position="27"/>
        <end position="47"/>
    </location>
</feature>
<dbReference type="Pfam" id="PF07853">
    <property type="entry name" value="DUF1648"/>
    <property type="match status" value="1"/>
</dbReference>
<feature type="transmembrane region" description="Helical" evidence="1">
    <location>
        <begin position="116"/>
        <end position="134"/>
    </location>
</feature>
<feature type="transmembrane region" description="Helical" evidence="1">
    <location>
        <begin position="67"/>
        <end position="90"/>
    </location>
</feature>
<feature type="transmembrane region" description="Helical" evidence="1">
    <location>
        <begin position="154"/>
        <end position="171"/>
    </location>
</feature>
<evidence type="ECO:0000259" key="2">
    <source>
        <dbReference type="Pfam" id="PF07853"/>
    </source>
</evidence>
<feature type="domain" description="DUF1648" evidence="2">
    <location>
        <begin position="34"/>
        <end position="80"/>
    </location>
</feature>
<evidence type="ECO:0000313" key="4">
    <source>
        <dbReference type="Proteomes" id="UP000078290"/>
    </source>
</evidence>
<dbReference type="EMBL" id="LXMA01000001">
    <property type="protein sequence ID" value="OAT74841.1"/>
    <property type="molecule type" value="Genomic_DNA"/>
</dbReference>
<sequence length="174" mass="20394">MKIQEVRIIEVQNRPVLKIKKTPLETALNIATLLLFIGSILYLLMEWSSLPNRVPMHYNFFGEIDKWGSKGIIVLHPIIGAVLWISLTVLEKFPHVYNYINLTEKNIEQQYKNVRIMINVIKNEILIYISYSIWKDIKAAYGHDITFGTWDLPLFLIVLFSSISFFIVRSIRLR</sequence>
<gene>
    <name evidence="3" type="ORF">A7K69_03790</name>
</gene>
<keyword evidence="1" id="KW-1133">Transmembrane helix</keyword>
<organism evidence="3 4">
    <name type="scientific">Parageobacillus thermoglucosidasius</name>
    <name type="common">Geobacillus thermoglucosidasius</name>
    <dbReference type="NCBI Taxonomy" id="1426"/>
    <lineage>
        <taxon>Bacteria</taxon>
        <taxon>Bacillati</taxon>
        <taxon>Bacillota</taxon>
        <taxon>Bacilli</taxon>
        <taxon>Bacillales</taxon>
        <taxon>Anoxybacillaceae</taxon>
        <taxon>Parageobacillus</taxon>
    </lineage>
</organism>
<evidence type="ECO:0000256" key="1">
    <source>
        <dbReference type="SAM" id="Phobius"/>
    </source>
</evidence>
<keyword evidence="1" id="KW-0472">Membrane</keyword>
<accession>A0A1B7KXQ7</accession>
<comment type="caution">
    <text evidence="3">The sequence shown here is derived from an EMBL/GenBank/DDBJ whole genome shotgun (WGS) entry which is preliminary data.</text>
</comment>
<dbReference type="AlphaFoldDB" id="A0A1B7KXQ7"/>
<proteinExistence type="predicted"/>
<reference evidence="4" key="1">
    <citation type="submission" date="2016-05" db="EMBL/GenBank/DDBJ databases">
        <authorList>
            <person name="Wang W."/>
            <person name="Zhu L."/>
        </authorList>
    </citation>
    <scope>NUCLEOTIDE SEQUENCE [LARGE SCALE GENOMIC DNA]</scope>
    <source>
        <strain evidence="4">W-2</strain>
    </source>
</reference>